<gene>
    <name evidence="2" type="ORF">K435DRAFT_794908</name>
</gene>
<accession>A0A4S8MAJ7</accession>
<sequence>MSKPRQNREGFDPSFNDDRPELNNRDKFCFERDGDIATRWLRRHYLGYHIWISGVDSVVRVEIWETSDSGEVLSRGHFGKTFGRFLLKKMEEFGSIVKET</sequence>
<keyword evidence="3" id="KW-1185">Reference proteome</keyword>
<organism evidence="2 3">
    <name type="scientific">Dendrothele bispora (strain CBS 962.96)</name>
    <dbReference type="NCBI Taxonomy" id="1314807"/>
    <lineage>
        <taxon>Eukaryota</taxon>
        <taxon>Fungi</taxon>
        <taxon>Dikarya</taxon>
        <taxon>Basidiomycota</taxon>
        <taxon>Agaricomycotina</taxon>
        <taxon>Agaricomycetes</taxon>
        <taxon>Agaricomycetidae</taxon>
        <taxon>Agaricales</taxon>
        <taxon>Agaricales incertae sedis</taxon>
        <taxon>Dendrothele</taxon>
    </lineage>
</organism>
<feature type="region of interest" description="Disordered" evidence="1">
    <location>
        <begin position="1"/>
        <end position="25"/>
    </location>
</feature>
<evidence type="ECO:0000313" key="3">
    <source>
        <dbReference type="Proteomes" id="UP000297245"/>
    </source>
</evidence>
<protein>
    <submittedName>
        <fullName evidence="2">Uncharacterized protein</fullName>
    </submittedName>
</protein>
<evidence type="ECO:0000313" key="2">
    <source>
        <dbReference type="EMBL" id="THU99474.1"/>
    </source>
</evidence>
<evidence type="ECO:0000256" key="1">
    <source>
        <dbReference type="SAM" id="MobiDB-lite"/>
    </source>
</evidence>
<dbReference type="Proteomes" id="UP000297245">
    <property type="component" value="Unassembled WGS sequence"/>
</dbReference>
<dbReference type="EMBL" id="ML179119">
    <property type="protein sequence ID" value="THU99474.1"/>
    <property type="molecule type" value="Genomic_DNA"/>
</dbReference>
<dbReference type="AlphaFoldDB" id="A0A4S8MAJ7"/>
<proteinExistence type="predicted"/>
<reference evidence="2 3" key="1">
    <citation type="journal article" date="2019" name="Nat. Ecol. Evol.">
        <title>Megaphylogeny resolves global patterns of mushroom evolution.</title>
        <authorList>
            <person name="Varga T."/>
            <person name="Krizsan K."/>
            <person name="Foldi C."/>
            <person name="Dima B."/>
            <person name="Sanchez-Garcia M."/>
            <person name="Sanchez-Ramirez S."/>
            <person name="Szollosi G.J."/>
            <person name="Szarkandi J.G."/>
            <person name="Papp V."/>
            <person name="Albert L."/>
            <person name="Andreopoulos W."/>
            <person name="Angelini C."/>
            <person name="Antonin V."/>
            <person name="Barry K.W."/>
            <person name="Bougher N.L."/>
            <person name="Buchanan P."/>
            <person name="Buyck B."/>
            <person name="Bense V."/>
            <person name="Catcheside P."/>
            <person name="Chovatia M."/>
            <person name="Cooper J."/>
            <person name="Damon W."/>
            <person name="Desjardin D."/>
            <person name="Finy P."/>
            <person name="Geml J."/>
            <person name="Haridas S."/>
            <person name="Hughes K."/>
            <person name="Justo A."/>
            <person name="Karasinski D."/>
            <person name="Kautmanova I."/>
            <person name="Kiss B."/>
            <person name="Kocsube S."/>
            <person name="Kotiranta H."/>
            <person name="LaButti K.M."/>
            <person name="Lechner B.E."/>
            <person name="Liimatainen K."/>
            <person name="Lipzen A."/>
            <person name="Lukacs Z."/>
            <person name="Mihaltcheva S."/>
            <person name="Morgado L.N."/>
            <person name="Niskanen T."/>
            <person name="Noordeloos M.E."/>
            <person name="Ohm R.A."/>
            <person name="Ortiz-Santana B."/>
            <person name="Ovrebo C."/>
            <person name="Racz N."/>
            <person name="Riley R."/>
            <person name="Savchenko A."/>
            <person name="Shiryaev A."/>
            <person name="Soop K."/>
            <person name="Spirin V."/>
            <person name="Szebenyi C."/>
            <person name="Tomsovsky M."/>
            <person name="Tulloss R.E."/>
            <person name="Uehling J."/>
            <person name="Grigoriev I.V."/>
            <person name="Vagvolgyi C."/>
            <person name="Papp T."/>
            <person name="Martin F.M."/>
            <person name="Miettinen O."/>
            <person name="Hibbett D.S."/>
            <person name="Nagy L.G."/>
        </authorList>
    </citation>
    <scope>NUCLEOTIDE SEQUENCE [LARGE SCALE GENOMIC DNA]</scope>
    <source>
        <strain evidence="2 3">CBS 962.96</strain>
    </source>
</reference>
<name>A0A4S8MAJ7_DENBC</name>